<dbReference type="PANTHER" id="PTHR15273">
    <property type="entry name" value="DAN DOMAIN FAMILY MEMBER 5"/>
    <property type="match status" value="1"/>
</dbReference>
<dbReference type="KEGG" id="hcq:109511049"/>
<dbReference type="Gene3D" id="2.10.90.10">
    <property type="entry name" value="Cystine-knot cytokines"/>
    <property type="match status" value="1"/>
</dbReference>
<dbReference type="Pfam" id="PF03045">
    <property type="entry name" value="DAN"/>
    <property type="match status" value="1"/>
</dbReference>
<dbReference type="RefSeq" id="XP_019717343.1">
    <property type="nucleotide sequence ID" value="XM_019861784.1"/>
</dbReference>
<dbReference type="STRING" id="109280.ENSHCOP00000013876"/>
<dbReference type="CTD" id="199699"/>
<feature type="chain" id="PRO_5024527368" evidence="6">
    <location>
        <begin position="18"/>
        <end position="247"/>
    </location>
</feature>
<feature type="region of interest" description="Disordered" evidence="7">
    <location>
        <begin position="78"/>
        <end position="108"/>
    </location>
</feature>
<keyword evidence="5" id="KW-1015">Disulfide bond</keyword>
<evidence type="ECO:0000256" key="4">
    <source>
        <dbReference type="ARBA" id="ARBA00022729"/>
    </source>
</evidence>
<comment type="similarity">
    <text evidence="2 6">Belongs to the DAN family.</text>
</comment>
<dbReference type="GO" id="GO:0032926">
    <property type="term" value="P:negative regulation of activin receptor signaling pathway"/>
    <property type="evidence" value="ECO:0007669"/>
    <property type="project" value="UniProtKB-ARBA"/>
</dbReference>
<dbReference type="Proteomes" id="UP000264820">
    <property type="component" value="Unplaced"/>
</dbReference>
<comment type="subcellular location">
    <subcellularLocation>
        <location evidence="1 6">Secreted</location>
    </subcellularLocation>
</comment>
<feature type="signal peptide" evidence="6">
    <location>
        <begin position="1"/>
        <end position="17"/>
    </location>
</feature>
<name>A0A3Q2Y8A9_HIPCM</name>
<proteinExistence type="inferred from homology"/>
<evidence type="ECO:0000256" key="6">
    <source>
        <dbReference type="PIRNR" id="PIRNR027807"/>
    </source>
</evidence>
<evidence type="ECO:0000256" key="3">
    <source>
        <dbReference type="ARBA" id="ARBA00022525"/>
    </source>
</evidence>
<evidence type="ECO:0000256" key="2">
    <source>
        <dbReference type="ARBA" id="ARBA00007872"/>
    </source>
</evidence>
<evidence type="ECO:0000256" key="7">
    <source>
        <dbReference type="SAM" id="MobiDB-lite"/>
    </source>
</evidence>
<dbReference type="GeneTree" id="ENSGT00530000063926"/>
<dbReference type="OMA" id="KQTCTAV"/>
<evidence type="ECO:0000313" key="9">
    <source>
        <dbReference type="Ensembl" id="ENSHCOP00000013876.1"/>
    </source>
</evidence>
<dbReference type="PANTHER" id="PTHR15273:SF8">
    <property type="entry name" value="CERBERUS"/>
    <property type="match status" value="1"/>
</dbReference>
<accession>A0A3Q2Y8A9</accession>
<organism evidence="9 10">
    <name type="scientific">Hippocampus comes</name>
    <name type="common">Tiger tail seahorse</name>
    <dbReference type="NCBI Taxonomy" id="109280"/>
    <lineage>
        <taxon>Eukaryota</taxon>
        <taxon>Metazoa</taxon>
        <taxon>Chordata</taxon>
        <taxon>Craniata</taxon>
        <taxon>Vertebrata</taxon>
        <taxon>Euteleostomi</taxon>
        <taxon>Actinopterygii</taxon>
        <taxon>Neopterygii</taxon>
        <taxon>Teleostei</taxon>
        <taxon>Neoteleostei</taxon>
        <taxon>Acanthomorphata</taxon>
        <taxon>Syngnathiaria</taxon>
        <taxon>Syngnathiformes</taxon>
        <taxon>Syngnathoidei</taxon>
        <taxon>Syngnathidae</taxon>
        <taxon>Hippocampus</taxon>
    </lineage>
</organism>
<dbReference type="InterPro" id="IPR029034">
    <property type="entry name" value="Cystine-knot_cytokine"/>
</dbReference>
<evidence type="ECO:0000313" key="10">
    <source>
        <dbReference type="Proteomes" id="UP000264820"/>
    </source>
</evidence>
<dbReference type="InterPro" id="IPR016860">
    <property type="entry name" value="Cerberus"/>
</dbReference>
<reference evidence="9" key="2">
    <citation type="submission" date="2025-09" db="UniProtKB">
        <authorList>
            <consortium name="Ensembl"/>
        </authorList>
    </citation>
    <scope>IDENTIFICATION</scope>
</reference>
<feature type="domain" description="CTCK" evidence="8">
    <location>
        <begin position="149"/>
        <end position="234"/>
    </location>
</feature>
<keyword evidence="10" id="KW-1185">Reference proteome</keyword>
<dbReference type="GeneID" id="109511049"/>
<evidence type="ECO:0000259" key="8">
    <source>
        <dbReference type="SMART" id="SM00041"/>
    </source>
</evidence>
<keyword evidence="3 6" id="KW-0964">Secreted</keyword>
<dbReference type="Ensembl" id="ENSHCOT00000021327.1">
    <property type="protein sequence ID" value="ENSHCOP00000013876.1"/>
    <property type="gene ID" value="ENSHCOG00000017105.1"/>
</dbReference>
<evidence type="ECO:0000256" key="1">
    <source>
        <dbReference type="ARBA" id="ARBA00004613"/>
    </source>
</evidence>
<dbReference type="GO" id="GO:0005576">
    <property type="term" value="C:extracellular region"/>
    <property type="evidence" value="ECO:0007669"/>
    <property type="project" value="UniProtKB-SubCell"/>
</dbReference>
<dbReference type="OrthoDB" id="9950584at2759"/>
<reference evidence="9" key="1">
    <citation type="submission" date="2025-08" db="UniProtKB">
        <authorList>
            <consortium name="Ensembl"/>
        </authorList>
    </citation>
    <scope>IDENTIFICATION</scope>
</reference>
<protein>
    <submittedName>
        <fullName evidence="9">DAN domain family, member 5</fullName>
    </submittedName>
</protein>
<sequence>MMLQLTLVVFFSTLATSFPFPRNTLEHIRKASKADFESSGVGPGEPVRGLVRVLQLDPRGLAASGFFARAGQARSSRPSFPAFLSHGRPGPALKAPTSPLRRPQAERPVEMAHKKRQGLHMWQRAINKGNKEAVFLPANLKDAKQTCAAVPFVQRVTAEGCSTVTVHNKLCFGQCSSLFVPAEVDPAGEGSRRRTPCSRCAPSKAHGVTVPLQCGAEIRRRQVMLVEECKCETGREEKNAEEDSPHL</sequence>
<dbReference type="AlphaFoldDB" id="A0A3Q2Y8A9"/>
<dbReference type="InterPro" id="IPR004133">
    <property type="entry name" value="DAN_dom"/>
</dbReference>
<keyword evidence="4 6" id="KW-0732">Signal</keyword>
<dbReference type="GO" id="GO:0061371">
    <property type="term" value="P:determination of heart left/right asymmetry"/>
    <property type="evidence" value="ECO:0007669"/>
    <property type="project" value="TreeGrafter"/>
</dbReference>
<evidence type="ECO:0000256" key="5">
    <source>
        <dbReference type="ARBA" id="ARBA00023157"/>
    </source>
</evidence>
<dbReference type="InterPro" id="IPR006207">
    <property type="entry name" value="Cys_knot_C"/>
</dbReference>
<dbReference type="PIRSF" id="PIRSF027807">
    <property type="entry name" value="Cerberus"/>
    <property type="match status" value="1"/>
</dbReference>
<dbReference type="SMART" id="SM00041">
    <property type="entry name" value="CT"/>
    <property type="match status" value="1"/>
</dbReference>